<dbReference type="PANTHER" id="PTHR12786">
    <property type="entry name" value="SPLICING FACTOR SF3A-RELATED"/>
    <property type="match status" value="1"/>
</dbReference>
<evidence type="ECO:0000259" key="5">
    <source>
        <dbReference type="Pfam" id="PF13297"/>
    </source>
</evidence>
<organism evidence="6">
    <name type="scientific">Picea sitchensis</name>
    <name type="common">Sitka spruce</name>
    <name type="synonym">Pinus sitchensis</name>
    <dbReference type="NCBI Taxonomy" id="3332"/>
    <lineage>
        <taxon>Eukaryota</taxon>
        <taxon>Viridiplantae</taxon>
        <taxon>Streptophyta</taxon>
        <taxon>Embryophyta</taxon>
        <taxon>Tracheophyta</taxon>
        <taxon>Spermatophyta</taxon>
        <taxon>Pinopsida</taxon>
        <taxon>Pinidae</taxon>
        <taxon>Conifers I</taxon>
        <taxon>Pinales</taxon>
        <taxon>Pinaceae</taxon>
        <taxon>Picea</taxon>
    </lineage>
</organism>
<keyword evidence="3" id="KW-0508">mRNA splicing</keyword>
<reference evidence="6" key="1">
    <citation type="submission" date="2007-06" db="EMBL/GenBank/DDBJ databases">
        <title>Full length cDNA sequences from Sitka Spruce (Picea sitchensis).</title>
        <authorList>
            <person name="Ralph S.G."/>
            <person name="Chun H.E."/>
            <person name="Liao N."/>
            <person name="Ali J."/>
            <person name="Reid K."/>
            <person name="Kolosova N."/>
            <person name="Cooper N."/>
            <person name="Cullis C."/>
            <person name="Jancsik S."/>
            <person name="Moore R."/>
            <person name="Mayo M."/>
            <person name="Wagner S."/>
            <person name="Holt R.A."/>
            <person name="Jones S.J.M."/>
            <person name="Marra M.A."/>
            <person name="Ritland C.E."/>
            <person name="Ritland K."/>
            <person name="Bohlmann J."/>
        </authorList>
    </citation>
    <scope>NUCLEOTIDE SEQUENCE</scope>
    <source>
        <tissue evidence="6">Green portion of the leader tissue</tissue>
    </source>
</reference>
<keyword evidence="2" id="KW-0507">mRNA processing</keyword>
<accession>B8LNK5</accession>
<proteinExistence type="evidence at transcript level"/>
<evidence type="ECO:0000256" key="4">
    <source>
        <dbReference type="ARBA" id="ARBA00023242"/>
    </source>
</evidence>
<dbReference type="GO" id="GO:0008380">
    <property type="term" value="P:RNA splicing"/>
    <property type="evidence" value="ECO:0007669"/>
    <property type="project" value="UniProtKB-KW"/>
</dbReference>
<dbReference type="InterPro" id="IPR051421">
    <property type="entry name" value="RNA_Proc_DNA_Dmg_Regulator"/>
</dbReference>
<sequence>MEVPVVSLGENDNDCNEIRATIVLEKEESTFLGDNYNGCGKKDPCVELKKEDPVTSSSIYGQNITSPSLVEDEITSNANVEKCQLSCSEISASVTAGCSSDTTGVQGEMDSVCDSNGSMAGPLNFNDFNTAEEMEVLGLERLKNELQIRGLKCGGSVTERAARLFLLKITPLEKLHKKHFAKSKDLGK</sequence>
<dbReference type="AlphaFoldDB" id="B8LNK5"/>
<feature type="domain" description="SDE2/SF3A3 SAP" evidence="5">
    <location>
        <begin position="118"/>
        <end position="182"/>
    </location>
</feature>
<dbReference type="EMBL" id="EF677411">
    <property type="protein sequence ID" value="ABR17235.1"/>
    <property type="molecule type" value="mRNA"/>
</dbReference>
<comment type="subcellular location">
    <subcellularLocation>
        <location evidence="1">Nucleus</location>
    </subcellularLocation>
</comment>
<dbReference type="GO" id="GO:0005634">
    <property type="term" value="C:nucleus"/>
    <property type="evidence" value="ECO:0007669"/>
    <property type="project" value="UniProtKB-SubCell"/>
</dbReference>
<evidence type="ECO:0000313" key="6">
    <source>
        <dbReference type="EMBL" id="ABR17235.1"/>
    </source>
</evidence>
<dbReference type="InterPro" id="IPR025086">
    <property type="entry name" value="SDE2/SF3A3_SAP"/>
</dbReference>
<dbReference type="GO" id="GO:0006397">
    <property type="term" value="P:mRNA processing"/>
    <property type="evidence" value="ECO:0007669"/>
    <property type="project" value="UniProtKB-KW"/>
</dbReference>
<evidence type="ECO:0000256" key="3">
    <source>
        <dbReference type="ARBA" id="ARBA00023187"/>
    </source>
</evidence>
<evidence type="ECO:0000256" key="1">
    <source>
        <dbReference type="ARBA" id="ARBA00004123"/>
    </source>
</evidence>
<evidence type="ECO:0000256" key="2">
    <source>
        <dbReference type="ARBA" id="ARBA00022664"/>
    </source>
</evidence>
<dbReference type="PANTHER" id="PTHR12786:SF1">
    <property type="entry name" value="SPLICING REGULATOR SDE2"/>
    <property type="match status" value="1"/>
</dbReference>
<protein>
    <recommendedName>
        <fullName evidence="5">SDE2/SF3A3 SAP domain-containing protein</fullName>
    </recommendedName>
</protein>
<keyword evidence="4" id="KW-0539">Nucleus</keyword>
<dbReference type="Pfam" id="PF13297">
    <property type="entry name" value="SDE2_2C"/>
    <property type="match status" value="1"/>
</dbReference>
<name>B8LNK5_PICSI</name>